<feature type="transmembrane region" description="Helical" evidence="1">
    <location>
        <begin position="221"/>
        <end position="243"/>
    </location>
</feature>
<keyword evidence="1" id="KW-1133">Transmembrane helix</keyword>
<evidence type="ECO:0000256" key="1">
    <source>
        <dbReference type="SAM" id="Phobius"/>
    </source>
</evidence>
<dbReference type="Proteomes" id="UP000332933">
    <property type="component" value="Unassembled WGS sequence"/>
</dbReference>
<keyword evidence="4" id="KW-1185">Reference proteome</keyword>
<dbReference type="OrthoDB" id="889336at2759"/>
<keyword evidence="1" id="KW-0472">Membrane</keyword>
<accession>A0A485KAM8</accession>
<dbReference type="AlphaFoldDB" id="A0A485KAM8"/>
<evidence type="ECO:0000313" key="3">
    <source>
        <dbReference type="EMBL" id="VFT81102.1"/>
    </source>
</evidence>
<reference evidence="3 4" key="1">
    <citation type="submission" date="2019-03" db="EMBL/GenBank/DDBJ databases">
        <authorList>
            <person name="Gaulin E."/>
            <person name="Dumas B."/>
        </authorList>
    </citation>
    <scope>NUCLEOTIDE SEQUENCE [LARGE SCALE GENOMIC DNA]</scope>
    <source>
        <strain evidence="3">CBS 568.67</strain>
    </source>
</reference>
<evidence type="ECO:0000313" key="4">
    <source>
        <dbReference type="Proteomes" id="UP000332933"/>
    </source>
</evidence>
<dbReference type="EMBL" id="VJMH01000845">
    <property type="protein sequence ID" value="KAF0714250.1"/>
    <property type="molecule type" value="Genomic_DNA"/>
</dbReference>
<evidence type="ECO:0000313" key="2">
    <source>
        <dbReference type="EMBL" id="KAF0714250.1"/>
    </source>
</evidence>
<dbReference type="EMBL" id="CAADRA010000845">
    <property type="protein sequence ID" value="VFT81102.1"/>
    <property type="molecule type" value="Genomic_DNA"/>
</dbReference>
<reference evidence="2" key="2">
    <citation type="submission" date="2019-06" db="EMBL/GenBank/DDBJ databases">
        <title>Genomics analysis of Aphanomyces spp. identifies a new class of oomycete effector associated with host adaptation.</title>
        <authorList>
            <person name="Gaulin E."/>
        </authorList>
    </citation>
    <scope>NUCLEOTIDE SEQUENCE</scope>
    <source>
        <strain evidence="2">CBS 578.67</strain>
    </source>
</reference>
<protein>
    <submittedName>
        <fullName evidence="3">Aste57867_3965 protein</fullName>
    </submittedName>
</protein>
<name>A0A485KAM8_9STRA</name>
<keyword evidence="1" id="KW-0812">Transmembrane</keyword>
<organism evidence="3 4">
    <name type="scientific">Aphanomyces stellatus</name>
    <dbReference type="NCBI Taxonomy" id="120398"/>
    <lineage>
        <taxon>Eukaryota</taxon>
        <taxon>Sar</taxon>
        <taxon>Stramenopiles</taxon>
        <taxon>Oomycota</taxon>
        <taxon>Saprolegniomycetes</taxon>
        <taxon>Saprolegniales</taxon>
        <taxon>Verrucalvaceae</taxon>
        <taxon>Aphanomyces</taxon>
    </lineage>
</organism>
<gene>
    <name evidence="3" type="primary">Aste57867_3965</name>
    <name evidence="2" type="ORF">As57867_003954</name>
    <name evidence="3" type="ORF">ASTE57867_3965</name>
</gene>
<sequence length="246" mass="27726">MKRVLAGAASRRWKFPHVQHAFFSTENPPSNSEMPYARGESAADETPDQLNVVDFQTQALSHLTEESDAYSERVHVVSQLQRQGGWLMSLRSVLFKVMVGYSAAQAQGLVDAMQSAFEESIDVQTAVLTTKAEHVALKSEILERVFNSTLKFDIAQRSMRDFLEHDFVTLKQDIHMMEKLDFEAVRSEIATVETKFKLQKEASDDLFDNLVKTNAKLEKRVLNYVAAFGTTIAIILAVLSSIIEKH</sequence>
<proteinExistence type="predicted"/>